<evidence type="ECO:0000313" key="12">
    <source>
        <dbReference type="Proteomes" id="UP000001420"/>
    </source>
</evidence>
<dbReference type="InterPro" id="IPR019533">
    <property type="entry name" value="Peptidase_S26"/>
</dbReference>
<dbReference type="GO" id="GO:0009003">
    <property type="term" value="F:signal peptidase activity"/>
    <property type="evidence" value="ECO:0007669"/>
    <property type="project" value="UniProtKB-EC"/>
</dbReference>
<dbReference type="PROSITE" id="PS00761">
    <property type="entry name" value="SPASE_I_3"/>
    <property type="match status" value="1"/>
</dbReference>
<dbReference type="Pfam" id="PF10502">
    <property type="entry name" value="Peptidase_S26"/>
    <property type="match status" value="1"/>
</dbReference>
<sequence>MKTSRLAAFWDYWGPVFVTFALYAGIKSFIAEARYIPSGSMLPTLQINDRLVIEKLSYRTRSPKRGEVVVFNSPYSFNKILIAKRLNPLPSTLKCVVVSFPLINSLLGVVDPACNAYIKRVVAVGGDSVFVNSEGKLFVNKESINESYVSNFCPLLQGSFNSCRSINTVVPPKHVLVLGDNRANSWDGRFWPGNRFLPEKEILGRAVWRFWPFTRIGNISSN</sequence>
<dbReference type="NCBIfam" id="TIGR02227">
    <property type="entry name" value="sigpep_I_bact"/>
    <property type="match status" value="1"/>
</dbReference>
<dbReference type="PATRIC" id="fig|167539.5.peg.527"/>
<keyword evidence="8" id="KW-0812">Transmembrane</keyword>
<dbReference type="InterPro" id="IPR019757">
    <property type="entry name" value="Pept_S26A_signal_pept_1_Lys-AS"/>
</dbReference>
<dbReference type="SUPFAM" id="SSF51306">
    <property type="entry name" value="LexA/Signal peptidase"/>
    <property type="match status" value="1"/>
</dbReference>
<dbReference type="InterPro" id="IPR000223">
    <property type="entry name" value="Pept_S26A_signal_pept_1"/>
</dbReference>
<protein>
    <recommendedName>
        <fullName evidence="4 8">Signal peptidase I</fullName>
        <ecNumber evidence="4 8">3.4.21.89</ecNumber>
    </recommendedName>
</protein>
<reference evidence="11 12" key="1">
    <citation type="journal article" date="2003" name="Proc. Natl. Acad. Sci. U.S.A.">
        <title>Genome sequence of the cyanobacterium Prochlorococcus marinus SS120, a nearly minimal oxyphototrophic genome.</title>
        <authorList>
            <person name="Dufresne A."/>
            <person name="Salanoubat M."/>
            <person name="Partensky F."/>
            <person name="Artiguenave F."/>
            <person name="Axmann I.M."/>
            <person name="Barbe V."/>
            <person name="Duprat S."/>
            <person name="Galperin M.Y."/>
            <person name="Koonin E.V."/>
            <person name="Le Gall F."/>
            <person name="Makarova K.S."/>
            <person name="Ostrowski M."/>
            <person name="Oztas S."/>
            <person name="Robert C."/>
            <person name="Rogozin I.B."/>
            <person name="Scanlan D.J."/>
            <person name="Tandeau de Marsac N."/>
            <person name="Weissenbach J."/>
            <person name="Wincker P."/>
            <person name="Wolf Y.I."/>
            <person name="Hess W.R."/>
        </authorList>
    </citation>
    <scope>NUCLEOTIDE SEQUENCE [LARGE SCALE GENOMIC DNA]</scope>
    <source>
        <strain evidence="12">SARG / CCMP1375 / SS120</strain>
    </source>
</reference>
<feature type="transmembrane region" description="Helical" evidence="8">
    <location>
        <begin position="12"/>
        <end position="31"/>
    </location>
</feature>
<dbReference type="RefSeq" id="WP_011124667.1">
    <property type="nucleotide sequence ID" value="NC_005042.1"/>
</dbReference>
<dbReference type="InterPro" id="IPR019758">
    <property type="entry name" value="Pept_S26A_signal_pept_1_CS"/>
</dbReference>
<evidence type="ECO:0000256" key="2">
    <source>
        <dbReference type="ARBA" id="ARBA00004401"/>
    </source>
</evidence>
<dbReference type="PROSITE" id="PS00760">
    <property type="entry name" value="SPASE_I_2"/>
    <property type="match status" value="1"/>
</dbReference>
<dbReference type="Gene3D" id="2.10.109.10">
    <property type="entry name" value="Umud Fragment, subunit A"/>
    <property type="match status" value="1"/>
</dbReference>
<dbReference type="Proteomes" id="UP000001420">
    <property type="component" value="Chromosome"/>
</dbReference>
<dbReference type="PANTHER" id="PTHR43390">
    <property type="entry name" value="SIGNAL PEPTIDASE I"/>
    <property type="match status" value="1"/>
</dbReference>
<evidence type="ECO:0000256" key="3">
    <source>
        <dbReference type="ARBA" id="ARBA00009370"/>
    </source>
</evidence>
<evidence type="ECO:0000256" key="7">
    <source>
        <dbReference type="PIRSR" id="PIRSR600223-1"/>
    </source>
</evidence>
<dbReference type="PROSITE" id="PS00501">
    <property type="entry name" value="SPASE_I_1"/>
    <property type="match status" value="1"/>
</dbReference>
<keyword evidence="8" id="KW-0472">Membrane</keyword>
<evidence type="ECO:0000256" key="5">
    <source>
        <dbReference type="ARBA" id="ARBA00022670"/>
    </source>
</evidence>
<keyword evidence="12" id="KW-1185">Reference proteome</keyword>
<organism evidence="11 12">
    <name type="scientific">Prochlorococcus marinus (strain SARG / CCMP1375 / SS120)</name>
    <dbReference type="NCBI Taxonomy" id="167539"/>
    <lineage>
        <taxon>Bacteria</taxon>
        <taxon>Bacillati</taxon>
        <taxon>Cyanobacteriota</taxon>
        <taxon>Cyanophyceae</taxon>
        <taxon>Synechococcales</taxon>
        <taxon>Prochlorococcaceae</taxon>
        <taxon>Prochlorococcus</taxon>
    </lineage>
</organism>
<comment type="similarity">
    <text evidence="3 9">Belongs to the peptidase S26 family.</text>
</comment>
<evidence type="ECO:0000256" key="8">
    <source>
        <dbReference type="RuleBase" id="RU003993"/>
    </source>
</evidence>
<dbReference type="EnsemblBacteria" id="AAP99558">
    <property type="protein sequence ID" value="AAP99558"/>
    <property type="gene ID" value="Pro_0513"/>
</dbReference>
<dbReference type="KEGG" id="pma:Pro_0513"/>
<comment type="catalytic activity">
    <reaction evidence="1 8">
        <text>Cleavage of hydrophobic, N-terminal signal or leader sequences from secreted and periplasmic proteins.</text>
        <dbReference type="EC" id="3.4.21.89"/>
    </reaction>
</comment>
<dbReference type="GO" id="GO:0006465">
    <property type="term" value="P:signal peptide processing"/>
    <property type="evidence" value="ECO:0007669"/>
    <property type="project" value="InterPro"/>
</dbReference>
<dbReference type="STRING" id="167539.Pro_0513"/>
<proteinExistence type="inferred from homology"/>
<evidence type="ECO:0000256" key="6">
    <source>
        <dbReference type="ARBA" id="ARBA00022801"/>
    </source>
</evidence>
<dbReference type="GO" id="GO:0004252">
    <property type="term" value="F:serine-type endopeptidase activity"/>
    <property type="evidence" value="ECO:0007669"/>
    <property type="project" value="InterPro"/>
</dbReference>
<feature type="active site" evidence="7">
    <location>
        <position position="119"/>
    </location>
</feature>
<feature type="domain" description="Peptidase S26" evidence="10">
    <location>
        <begin position="16"/>
        <end position="211"/>
    </location>
</feature>
<gene>
    <name evidence="11" type="primary">lepB</name>
    <name evidence="11" type="ordered locus">Pro_0513</name>
</gene>
<evidence type="ECO:0000313" key="11">
    <source>
        <dbReference type="EMBL" id="AAP99558.1"/>
    </source>
</evidence>
<dbReference type="InterPro" id="IPR036286">
    <property type="entry name" value="LexA/Signal_pep-like_sf"/>
</dbReference>
<comment type="subcellular location">
    <subcellularLocation>
        <location evidence="2">Cell membrane</location>
        <topology evidence="2">Single-pass type II membrane protein</topology>
    </subcellularLocation>
    <subcellularLocation>
        <location evidence="9">Membrane</location>
        <topology evidence="9">Single-pass type II membrane protein</topology>
    </subcellularLocation>
</comment>
<evidence type="ECO:0000256" key="9">
    <source>
        <dbReference type="RuleBase" id="RU362042"/>
    </source>
</evidence>
<name>Q7VD70_PROMA</name>
<feature type="active site" evidence="7">
    <location>
        <position position="40"/>
    </location>
</feature>
<evidence type="ECO:0000256" key="1">
    <source>
        <dbReference type="ARBA" id="ARBA00000677"/>
    </source>
</evidence>
<keyword evidence="8" id="KW-1133">Transmembrane helix</keyword>
<dbReference type="PANTHER" id="PTHR43390:SF1">
    <property type="entry name" value="CHLOROPLAST PROCESSING PEPTIDASE"/>
    <property type="match status" value="1"/>
</dbReference>
<dbReference type="OrthoDB" id="9802919at2"/>
<dbReference type="HOGENOM" id="CLU_028723_5_1_3"/>
<dbReference type="EMBL" id="AE017126">
    <property type="protein sequence ID" value="AAP99558.1"/>
    <property type="molecule type" value="Genomic_DNA"/>
</dbReference>
<dbReference type="AlphaFoldDB" id="Q7VD70"/>
<keyword evidence="5 8" id="KW-0645">Protease</keyword>
<dbReference type="EC" id="3.4.21.89" evidence="4 8"/>
<dbReference type="InterPro" id="IPR019756">
    <property type="entry name" value="Pept_S26A_signal_pept_1_Ser-AS"/>
</dbReference>
<keyword evidence="6 8" id="KW-0378">Hydrolase</keyword>
<evidence type="ECO:0000256" key="4">
    <source>
        <dbReference type="ARBA" id="ARBA00013208"/>
    </source>
</evidence>
<accession>Q7VD70</accession>
<dbReference type="PRINTS" id="PR00727">
    <property type="entry name" value="LEADERPTASE"/>
</dbReference>
<dbReference type="eggNOG" id="COG0681">
    <property type="taxonomic scope" value="Bacteria"/>
</dbReference>
<evidence type="ECO:0000259" key="10">
    <source>
        <dbReference type="Pfam" id="PF10502"/>
    </source>
</evidence>
<dbReference type="CDD" id="cd06530">
    <property type="entry name" value="S26_SPase_I"/>
    <property type="match status" value="1"/>
</dbReference>
<dbReference type="GO" id="GO:0005886">
    <property type="term" value="C:plasma membrane"/>
    <property type="evidence" value="ECO:0007669"/>
    <property type="project" value="UniProtKB-SubCell"/>
</dbReference>